<dbReference type="AlphaFoldDB" id="A0A9D4BDS5"/>
<proteinExistence type="predicted"/>
<accession>A0A9D4BDS5</accession>
<keyword evidence="2" id="KW-1185">Reference proteome</keyword>
<gene>
    <name evidence="1" type="ORF">DPMN_194202</name>
</gene>
<reference evidence="1" key="2">
    <citation type="submission" date="2020-11" db="EMBL/GenBank/DDBJ databases">
        <authorList>
            <person name="McCartney M.A."/>
            <person name="Auch B."/>
            <person name="Kono T."/>
            <person name="Mallez S."/>
            <person name="Becker A."/>
            <person name="Gohl D.M."/>
            <person name="Silverstein K.A.T."/>
            <person name="Koren S."/>
            <person name="Bechman K.B."/>
            <person name="Herman A."/>
            <person name="Abrahante J.E."/>
            <person name="Garbe J."/>
        </authorList>
    </citation>
    <scope>NUCLEOTIDE SEQUENCE</scope>
    <source>
        <strain evidence="1">Duluth1</strain>
        <tissue evidence="1">Whole animal</tissue>
    </source>
</reference>
<evidence type="ECO:0000313" key="1">
    <source>
        <dbReference type="EMBL" id="KAH3691438.1"/>
    </source>
</evidence>
<dbReference type="EMBL" id="JAIWYP010000036">
    <property type="protein sequence ID" value="KAH3691438.1"/>
    <property type="molecule type" value="Genomic_DNA"/>
</dbReference>
<sequence length="74" mass="8668">MTLFAHALNPVFEERCSLNDELEVRVCVLTVFIKTKLEAELQLIEEKHQSKKRKFAEGSEQFHDEYMKVIDLNG</sequence>
<comment type="caution">
    <text evidence="1">The sequence shown here is derived from an EMBL/GenBank/DDBJ whole genome shotgun (WGS) entry which is preliminary data.</text>
</comment>
<evidence type="ECO:0000313" key="2">
    <source>
        <dbReference type="Proteomes" id="UP000828390"/>
    </source>
</evidence>
<name>A0A9D4BDS5_DREPO</name>
<reference evidence="1" key="1">
    <citation type="journal article" date="2019" name="bioRxiv">
        <title>The Genome of the Zebra Mussel, Dreissena polymorpha: A Resource for Invasive Species Research.</title>
        <authorList>
            <person name="McCartney M.A."/>
            <person name="Auch B."/>
            <person name="Kono T."/>
            <person name="Mallez S."/>
            <person name="Zhang Y."/>
            <person name="Obille A."/>
            <person name="Becker A."/>
            <person name="Abrahante J.E."/>
            <person name="Garbe J."/>
            <person name="Badalamenti J.P."/>
            <person name="Herman A."/>
            <person name="Mangelson H."/>
            <person name="Liachko I."/>
            <person name="Sullivan S."/>
            <person name="Sone E.D."/>
            <person name="Koren S."/>
            <person name="Silverstein K.A.T."/>
            <person name="Beckman K.B."/>
            <person name="Gohl D.M."/>
        </authorList>
    </citation>
    <scope>NUCLEOTIDE SEQUENCE</scope>
    <source>
        <strain evidence="1">Duluth1</strain>
        <tissue evidence="1">Whole animal</tissue>
    </source>
</reference>
<dbReference type="Proteomes" id="UP000828390">
    <property type="component" value="Unassembled WGS sequence"/>
</dbReference>
<organism evidence="1 2">
    <name type="scientific">Dreissena polymorpha</name>
    <name type="common">Zebra mussel</name>
    <name type="synonym">Mytilus polymorpha</name>
    <dbReference type="NCBI Taxonomy" id="45954"/>
    <lineage>
        <taxon>Eukaryota</taxon>
        <taxon>Metazoa</taxon>
        <taxon>Spiralia</taxon>
        <taxon>Lophotrochozoa</taxon>
        <taxon>Mollusca</taxon>
        <taxon>Bivalvia</taxon>
        <taxon>Autobranchia</taxon>
        <taxon>Heteroconchia</taxon>
        <taxon>Euheterodonta</taxon>
        <taxon>Imparidentia</taxon>
        <taxon>Neoheterodontei</taxon>
        <taxon>Myida</taxon>
        <taxon>Dreissenoidea</taxon>
        <taxon>Dreissenidae</taxon>
        <taxon>Dreissena</taxon>
    </lineage>
</organism>
<protein>
    <submittedName>
        <fullName evidence="1">Uncharacterized protein</fullName>
    </submittedName>
</protein>